<dbReference type="AlphaFoldDB" id="A0A250IY35"/>
<name>A0A250IY35_9BACT</name>
<sequence length="130" mass="12942">MTGRPGARWETGAGVGAATSDQGADGAGGGGVRAGPRAGVMPGGVVRAVIPGGWGRGPAGIVTASLSLSAPRSGRRRSMWISRSNRFGTARAADRDAAAQVGQSPTGGSEAPHFRHLDNVSSRLKKAVAA</sequence>
<feature type="region of interest" description="Disordered" evidence="1">
    <location>
        <begin position="1"/>
        <end position="41"/>
    </location>
</feature>
<protein>
    <submittedName>
        <fullName evidence="2">Uncharacterized protein</fullName>
    </submittedName>
</protein>
<reference evidence="2 3" key="1">
    <citation type="submission" date="2017-06" db="EMBL/GenBank/DDBJ databases">
        <title>Sequencing and comparative analysis of myxobacterial genomes.</title>
        <authorList>
            <person name="Rupp O."/>
            <person name="Goesmann A."/>
            <person name="Sogaard-Andersen L."/>
        </authorList>
    </citation>
    <scope>NUCLEOTIDE SEQUENCE [LARGE SCALE GENOMIC DNA]</scope>
    <source>
        <strain evidence="2 3">DSM 52655</strain>
    </source>
</reference>
<evidence type="ECO:0000313" key="3">
    <source>
        <dbReference type="Proteomes" id="UP000217257"/>
    </source>
</evidence>
<dbReference type="EMBL" id="CP022098">
    <property type="protein sequence ID" value="ATB36081.1"/>
    <property type="molecule type" value="Genomic_DNA"/>
</dbReference>
<dbReference type="Proteomes" id="UP000217257">
    <property type="component" value="Chromosome"/>
</dbReference>
<organism evidence="2 3">
    <name type="scientific">Cystobacter fuscus</name>
    <dbReference type="NCBI Taxonomy" id="43"/>
    <lineage>
        <taxon>Bacteria</taxon>
        <taxon>Pseudomonadati</taxon>
        <taxon>Myxococcota</taxon>
        <taxon>Myxococcia</taxon>
        <taxon>Myxococcales</taxon>
        <taxon>Cystobacterineae</taxon>
        <taxon>Archangiaceae</taxon>
        <taxon>Cystobacter</taxon>
    </lineage>
</organism>
<evidence type="ECO:0000313" key="2">
    <source>
        <dbReference type="EMBL" id="ATB36081.1"/>
    </source>
</evidence>
<feature type="region of interest" description="Disordered" evidence="1">
    <location>
        <begin position="89"/>
        <end position="130"/>
    </location>
</feature>
<dbReference type="KEGG" id="cfus:CYFUS_001495"/>
<gene>
    <name evidence="2" type="ORF">CYFUS_001495</name>
</gene>
<proteinExistence type="predicted"/>
<accession>A0A250IY35</accession>
<evidence type="ECO:0000256" key="1">
    <source>
        <dbReference type="SAM" id="MobiDB-lite"/>
    </source>
</evidence>